<proteinExistence type="inferred from homology"/>
<keyword evidence="3" id="KW-1185">Reference proteome</keyword>
<dbReference type="HAMAP" id="MF_01575">
    <property type="entry name" value="UPF0398"/>
    <property type="match status" value="1"/>
</dbReference>
<dbReference type="NCBIfam" id="NF010181">
    <property type="entry name" value="PRK13660.1"/>
    <property type="match status" value="1"/>
</dbReference>
<dbReference type="PANTHER" id="PTHR38440">
    <property type="entry name" value="UPF0398 PROTEIN YPSA"/>
    <property type="match status" value="1"/>
</dbReference>
<dbReference type="AlphaFoldDB" id="A0A927D2N7"/>
<dbReference type="PANTHER" id="PTHR38440:SF1">
    <property type="entry name" value="UPF0398 PROTEIN SPR0331"/>
    <property type="match status" value="1"/>
</dbReference>
<dbReference type="Proteomes" id="UP000602076">
    <property type="component" value="Unassembled WGS sequence"/>
</dbReference>
<dbReference type="EMBL" id="JACXSI010000069">
    <property type="protein sequence ID" value="MBD3110440.1"/>
    <property type="molecule type" value="Genomic_DNA"/>
</dbReference>
<evidence type="ECO:0000313" key="3">
    <source>
        <dbReference type="Proteomes" id="UP000602076"/>
    </source>
</evidence>
<dbReference type="PIRSF" id="PIRSF021290">
    <property type="entry name" value="DUF1273"/>
    <property type="match status" value="1"/>
</dbReference>
<gene>
    <name evidence="2" type="ORF">IEO70_19110</name>
</gene>
<evidence type="ECO:0000256" key="1">
    <source>
        <dbReference type="HAMAP-Rule" id="MF_01575"/>
    </source>
</evidence>
<evidence type="ECO:0000313" key="2">
    <source>
        <dbReference type="EMBL" id="MBD3110440.1"/>
    </source>
</evidence>
<dbReference type="RefSeq" id="WP_190999972.1">
    <property type="nucleotide sequence ID" value="NZ_JACXSI010000069.1"/>
</dbReference>
<comment type="caution">
    <text evidence="2">The sequence shown here is derived from an EMBL/GenBank/DDBJ whole genome shotgun (WGS) entry which is preliminary data.</text>
</comment>
<organism evidence="2 3">
    <name type="scientific">Peribacillus faecalis</name>
    <dbReference type="NCBI Taxonomy" id="2772559"/>
    <lineage>
        <taxon>Bacteria</taxon>
        <taxon>Bacillati</taxon>
        <taxon>Bacillota</taxon>
        <taxon>Bacilli</taxon>
        <taxon>Bacillales</taxon>
        <taxon>Bacillaceae</taxon>
        <taxon>Peribacillus</taxon>
    </lineage>
</organism>
<accession>A0A927D2N7</accession>
<dbReference type="InterPro" id="IPR010697">
    <property type="entry name" value="YspA"/>
</dbReference>
<sequence length="186" mass="22038">MLKVLYITGYKNFELGIFDQNAKEVVFIKKEVRKRLEDFLEEGLEWVIISGQLGVELWAGEVVLELKKSYPQLRLAIITPFLQHESNWNEKNQEYYQSIASQADFVQAVSNQPYVSPAQFKNRDQFLLNKTDGTLIFYDDENEGSPQYFWRKAREYAENHPYEVFQISFYDIQQIIEEAAYEHNNE</sequence>
<dbReference type="SUPFAM" id="SSF102405">
    <property type="entry name" value="MCP/YpsA-like"/>
    <property type="match status" value="1"/>
</dbReference>
<reference evidence="2" key="1">
    <citation type="submission" date="2020-09" db="EMBL/GenBank/DDBJ databases">
        <title>Bacillus faecalis sp. nov., a moderately halophilic bacterium isolated from cow faeces.</title>
        <authorList>
            <person name="Jiang L."/>
            <person name="Lee J."/>
        </authorList>
    </citation>
    <scope>NUCLEOTIDE SEQUENCE</scope>
    <source>
        <strain evidence="2">AGMB 02131</strain>
    </source>
</reference>
<dbReference type="Gene3D" id="3.40.50.450">
    <property type="match status" value="1"/>
</dbReference>
<comment type="similarity">
    <text evidence="1">Belongs to the UPF0398 family.</text>
</comment>
<protein>
    <recommendedName>
        <fullName evidence="1">UPF0398 protein IEO70_19110</fullName>
    </recommendedName>
</protein>
<dbReference type="Pfam" id="PF06908">
    <property type="entry name" value="YpsA"/>
    <property type="match status" value="1"/>
</dbReference>
<name>A0A927D2N7_9BACI</name>